<protein>
    <submittedName>
        <fullName evidence="1">Uncharacterized protein</fullName>
    </submittedName>
</protein>
<name>X0W6B6_9ZZZZ</name>
<reference evidence="1" key="1">
    <citation type="journal article" date="2014" name="Front. Microbiol.">
        <title>High frequency of phylogenetically diverse reductive dehalogenase-homologous genes in deep subseafloor sedimentary metagenomes.</title>
        <authorList>
            <person name="Kawai M."/>
            <person name="Futagami T."/>
            <person name="Toyoda A."/>
            <person name="Takaki Y."/>
            <person name="Nishi S."/>
            <person name="Hori S."/>
            <person name="Arai W."/>
            <person name="Tsubouchi T."/>
            <person name="Morono Y."/>
            <person name="Uchiyama I."/>
            <person name="Ito T."/>
            <person name="Fujiyama A."/>
            <person name="Inagaki F."/>
            <person name="Takami H."/>
        </authorList>
    </citation>
    <scope>NUCLEOTIDE SEQUENCE</scope>
    <source>
        <strain evidence="1">Expedition CK06-06</strain>
    </source>
</reference>
<evidence type="ECO:0000313" key="1">
    <source>
        <dbReference type="EMBL" id="GAG26095.1"/>
    </source>
</evidence>
<sequence>NLCDKIRKASKATVIFDPSPAKLVSKIIRQLQKE</sequence>
<gene>
    <name evidence="1" type="ORF">S01H1_49936</name>
</gene>
<comment type="caution">
    <text evidence="1">The sequence shown here is derived from an EMBL/GenBank/DDBJ whole genome shotgun (WGS) entry which is preliminary data.</text>
</comment>
<accession>X0W6B6</accession>
<dbReference type="AlphaFoldDB" id="X0W6B6"/>
<organism evidence="1">
    <name type="scientific">marine sediment metagenome</name>
    <dbReference type="NCBI Taxonomy" id="412755"/>
    <lineage>
        <taxon>unclassified sequences</taxon>
        <taxon>metagenomes</taxon>
        <taxon>ecological metagenomes</taxon>
    </lineage>
</organism>
<dbReference type="EMBL" id="BARS01032151">
    <property type="protein sequence ID" value="GAG26095.1"/>
    <property type="molecule type" value="Genomic_DNA"/>
</dbReference>
<feature type="non-terminal residue" evidence="1">
    <location>
        <position position="1"/>
    </location>
</feature>
<proteinExistence type="predicted"/>